<dbReference type="GO" id="GO:0009733">
    <property type="term" value="P:response to auxin"/>
    <property type="evidence" value="ECO:0007669"/>
    <property type="project" value="InterPro"/>
</dbReference>
<gene>
    <name evidence="2" type="ORF">RJT34_19778</name>
</gene>
<comment type="similarity">
    <text evidence="1">Belongs to the ARG7 family.</text>
</comment>
<dbReference type="AlphaFoldDB" id="A0AAN9IRQ1"/>
<accession>A0AAN9IRQ1</accession>
<dbReference type="Pfam" id="PF02519">
    <property type="entry name" value="Auxin_inducible"/>
    <property type="match status" value="1"/>
</dbReference>
<comment type="caution">
    <text evidence="2">The sequence shown here is derived from an EMBL/GenBank/DDBJ whole genome shotgun (WGS) entry which is preliminary data.</text>
</comment>
<dbReference type="PANTHER" id="PTHR31374:SF188">
    <property type="entry name" value="SAUR-LIKE AUXIN-RESPONSIVE FAMILY PROTEIN"/>
    <property type="match status" value="1"/>
</dbReference>
<protein>
    <submittedName>
        <fullName evidence="2">Uncharacterized protein</fullName>
    </submittedName>
</protein>
<dbReference type="PANTHER" id="PTHR31374">
    <property type="entry name" value="AUXIN-INDUCED PROTEIN-LIKE-RELATED"/>
    <property type="match status" value="1"/>
</dbReference>
<evidence type="ECO:0000313" key="3">
    <source>
        <dbReference type="Proteomes" id="UP001359559"/>
    </source>
</evidence>
<sequence length="116" mass="13078">MLRCFVEKLQKSLSALFVLRRLALDGLNQEKVKGGSLVPEDVMEGHFAVLAIKGEETKRFIVKLEYLSDPMFMELLDQAREEYGFKQKGALAVPCWPQQLKNILDSPRPNSTNAPG</sequence>
<keyword evidence="3" id="KW-1185">Reference proteome</keyword>
<reference evidence="2 3" key="1">
    <citation type="submission" date="2024-01" db="EMBL/GenBank/DDBJ databases">
        <title>The genomes of 5 underutilized Papilionoideae crops provide insights into root nodulation and disease resistance.</title>
        <authorList>
            <person name="Yuan L."/>
        </authorList>
    </citation>
    <scope>NUCLEOTIDE SEQUENCE [LARGE SCALE GENOMIC DNA]</scope>
    <source>
        <strain evidence="2">LY-2023</strain>
        <tissue evidence="2">Leaf</tissue>
    </source>
</reference>
<organism evidence="2 3">
    <name type="scientific">Clitoria ternatea</name>
    <name type="common">Butterfly pea</name>
    <dbReference type="NCBI Taxonomy" id="43366"/>
    <lineage>
        <taxon>Eukaryota</taxon>
        <taxon>Viridiplantae</taxon>
        <taxon>Streptophyta</taxon>
        <taxon>Embryophyta</taxon>
        <taxon>Tracheophyta</taxon>
        <taxon>Spermatophyta</taxon>
        <taxon>Magnoliopsida</taxon>
        <taxon>eudicotyledons</taxon>
        <taxon>Gunneridae</taxon>
        <taxon>Pentapetalae</taxon>
        <taxon>rosids</taxon>
        <taxon>fabids</taxon>
        <taxon>Fabales</taxon>
        <taxon>Fabaceae</taxon>
        <taxon>Papilionoideae</taxon>
        <taxon>50 kb inversion clade</taxon>
        <taxon>NPAAA clade</taxon>
        <taxon>indigoferoid/millettioid clade</taxon>
        <taxon>Phaseoleae</taxon>
        <taxon>Clitoria</taxon>
    </lineage>
</organism>
<evidence type="ECO:0000256" key="1">
    <source>
        <dbReference type="ARBA" id="ARBA00006974"/>
    </source>
</evidence>
<dbReference type="Proteomes" id="UP001359559">
    <property type="component" value="Unassembled WGS sequence"/>
</dbReference>
<dbReference type="EMBL" id="JAYKXN010000005">
    <property type="protein sequence ID" value="KAK7285022.1"/>
    <property type="molecule type" value="Genomic_DNA"/>
</dbReference>
<name>A0AAN9IRQ1_CLITE</name>
<proteinExistence type="inferred from homology"/>
<evidence type="ECO:0000313" key="2">
    <source>
        <dbReference type="EMBL" id="KAK7285022.1"/>
    </source>
</evidence>
<dbReference type="InterPro" id="IPR003676">
    <property type="entry name" value="SAUR_fam"/>
</dbReference>